<proteinExistence type="predicted"/>
<name>A0ABU2MYQ3_9ACTN</name>
<reference evidence="2" key="1">
    <citation type="submission" date="2023-07" db="EMBL/GenBank/DDBJ databases">
        <title>30 novel species of actinomycetes from the DSMZ collection.</title>
        <authorList>
            <person name="Nouioui I."/>
        </authorList>
    </citation>
    <scope>NUCLEOTIDE SEQUENCE [LARGE SCALE GENOMIC DNA]</scope>
    <source>
        <strain evidence="2">DSM 44938</strain>
    </source>
</reference>
<evidence type="ECO:0000313" key="2">
    <source>
        <dbReference type="Proteomes" id="UP001183246"/>
    </source>
</evidence>
<dbReference type="Proteomes" id="UP001183246">
    <property type="component" value="Unassembled WGS sequence"/>
</dbReference>
<keyword evidence="2" id="KW-1185">Reference proteome</keyword>
<comment type="caution">
    <text evidence="1">The sequence shown here is derived from an EMBL/GenBank/DDBJ whole genome shotgun (WGS) entry which is preliminary data.</text>
</comment>
<organism evidence="1 2">
    <name type="scientific">Streptomyces litchfieldiae</name>
    <dbReference type="NCBI Taxonomy" id="3075543"/>
    <lineage>
        <taxon>Bacteria</taxon>
        <taxon>Bacillati</taxon>
        <taxon>Actinomycetota</taxon>
        <taxon>Actinomycetes</taxon>
        <taxon>Kitasatosporales</taxon>
        <taxon>Streptomycetaceae</taxon>
        <taxon>Streptomyces</taxon>
    </lineage>
</organism>
<protein>
    <submittedName>
        <fullName evidence="1">Uncharacterized protein</fullName>
    </submittedName>
</protein>
<dbReference type="EMBL" id="JAVREL010000023">
    <property type="protein sequence ID" value="MDT0346775.1"/>
    <property type="molecule type" value="Genomic_DNA"/>
</dbReference>
<accession>A0ABU2MYQ3</accession>
<gene>
    <name evidence="1" type="ORF">RM590_29950</name>
</gene>
<evidence type="ECO:0000313" key="1">
    <source>
        <dbReference type="EMBL" id="MDT0346775.1"/>
    </source>
</evidence>
<sequence>MTYNINFYCAAGGISPDEAIDLLVDSFNTQSRPVFTDDRSSGQEWTSVSLGSTESAAVAGGTRIEFHSSPSIVRHSVSQVAAEDISGRINETDSLLIITLSGDGIDLPVVQVVWESATSLWNAIPHDDASGFEVAQAEFG</sequence>
<dbReference type="RefSeq" id="WP_311707893.1">
    <property type="nucleotide sequence ID" value="NZ_JAVREL010000023.1"/>
</dbReference>